<evidence type="ECO:0000256" key="3">
    <source>
        <dbReference type="ARBA" id="ARBA00022989"/>
    </source>
</evidence>
<feature type="transmembrane region" description="Helical" evidence="5">
    <location>
        <begin position="155"/>
        <end position="176"/>
    </location>
</feature>
<feature type="transmembrane region" description="Helical" evidence="5">
    <location>
        <begin position="289"/>
        <end position="307"/>
    </location>
</feature>
<keyword evidence="2 5" id="KW-0812">Transmembrane</keyword>
<keyword evidence="5" id="KW-0520">NAD</keyword>
<sequence length="463" mass="47505">MRPLVLAPEMALFAGSLTVLLSGSFLPRRRLWATRAIAAVALLVAAAPSIGALLRGSEIAFSGSFVADRATGVVRVVVVVAVALMLLVAADDVSGSAREAETYALLLLASTGVLVMSGARDLQVLLVGFLLASIPAYGLVGLERTRGAAEAAMKTYLLGALAGISLMLGTALLYGVSGETSYAALTRELGASPSGVLSAGAVLVVTALLFEAGAVPAHFWVPDAAQAAGVTAATFLTTVPKLGAVLALYRFVGVLPGTVAWPLLVGALAVLTMTLGNLAAYGQTDVRRLLGWSTVSQAGYLLVPVAVAGRSPLAQSSLLFYLGAYAVTNVGAFAVAASLPEHRGLSDYRGLARQRPWLAGALLVCLLGLVGTPPTAVFVGKLTTATAAWDGDQWWLTAAVVLNSLLSLYYYLRWIVPTFAIVPRSGRDLAGVVRTGRGPVVAALVAGAASVVVGVATGWVWPT</sequence>
<evidence type="ECO:0000256" key="6">
    <source>
        <dbReference type="RuleBase" id="RU000320"/>
    </source>
</evidence>
<evidence type="ECO:0000256" key="4">
    <source>
        <dbReference type="ARBA" id="ARBA00023136"/>
    </source>
</evidence>
<keyword evidence="9" id="KW-1185">Reference proteome</keyword>
<evidence type="ECO:0000256" key="5">
    <source>
        <dbReference type="HAMAP-Rule" id="MF_00445"/>
    </source>
</evidence>
<dbReference type="Pfam" id="PF00361">
    <property type="entry name" value="Proton_antipo_M"/>
    <property type="match status" value="1"/>
</dbReference>
<dbReference type="HAMAP" id="MF_00445">
    <property type="entry name" value="NDH1_NuoN_1"/>
    <property type="match status" value="1"/>
</dbReference>
<keyword evidence="5" id="KW-1278">Translocase</keyword>
<reference evidence="8 9" key="1">
    <citation type="journal article" date="2019" name="Int. J. Syst. Evol. Microbiol.">
        <title>The Global Catalogue of Microorganisms (GCM) 10K type strain sequencing project: providing services to taxonomists for standard genome sequencing and annotation.</title>
        <authorList>
            <consortium name="The Broad Institute Genomics Platform"/>
            <consortium name="The Broad Institute Genome Sequencing Center for Infectious Disease"/>
            <person name="Wu L."/>
            <person name="Ma J."/>
        </authorList>
    </citation>
    <scope>NUCLEOTIDE SEQUENCE [LARGE SCALE GENOMIC DNA]</scope>
    <source>
        <strain evidence="8 9">JCM 14283</strain>
    </source>
</reference>
<feature type="transmembrane region" description="Helical" evidence="5">
    <location>
        <begin position="440"/>
        <end position="461"/>
    </location>
</feature>
<evidence type="ECO:0000256" key="1">
    <source>
        <dbReference type="ARBA" id="ARBA00004127"/>
    </source>
</evidence>
<evidence type="ECO:0000313" key="8">
    <source>
        <dbReference type="EMBL" id="GAA2025671.1"/>
    </source>
</evidence>
<feature type="transmembrane region" description="Helical" evidence="5">
    <location>
        <begin position="394"/>
        <end position="412"/>
    </location>
</feature>
<feature type="transmembrane region" description="Helical" evidence="5">
    <location>
        <begin position="196"/>
        <end position="215"/>
    </location>
</feature>
<keyword evidence="4 5" id="KW-0472">Membrane</keyword>
<accession>A0ABN2TZF8</accession>
<dbReference type="InterPro" id="IPR010096">
    <property type="entry name" value="NADH-Q_OxRdtase_suN/2"/>
</dbReference>
<feature type="transmembrane region" description="Helical" evidence="5">
    <location>
        <begin position="227"/>
        <end position="249"/>
    </location>
</feature>
<keyword evidence="5" id="KW-1003">Cell membrane</keyword>
<keyword evidence="5" id="KW-0813">Transport</keyword>
<feature type="transmembrane region" description="Helical" evidence="5">
    <location>
        <begin position="6"/>
        <end position="26"/>
    </location>
</feature>
<keyword evidence="3 5" id="KW-1133">Transmembrane helix</keyword>
<proteinExistence type="inferred from homology"/>
<comment type="caution">
    <text evidence="8">The sequence shown here is derived from an EMBL/GenBank/DDBJ whole genome shotgun (WGS) entry which is preliminary data.</text>
</comment>
<organism evidence="8 9">
    <name type="scientific">Terrabacter terrae</name>
    <dbReference type="NCBI Taxonomy" id="318434"/>
    <lineage>
        <taxon>Bacteria</taxon>
        <taxon>Bacillati</taxon>
        <taxon>Actinomycetota</taxon>
        <taxon>Actinomycetes</taxon>
        <taxon>Micrococcales</taxon>
        <taxon>Intrasporangiaceae</taxon>
        <taxon>Terrabacter</taxon>
    </lineage>
</organism>
<dbReference type="Proteomes" id="UP001501285">
    <property type="component" value="Unassembled WGS sequence"/>
</dbReference>
<dbReference type="InterPro" id="IPR001750">
    <property type="entry name" value="ND/Mrp_TM"/>
</dbReference>
<protein>
    <recommendedName>
        <fullName evidence="5">NADH-quinone oxidoreductase subunit N</fullName>
        <ecNumber evidence="5">7.1.1.-</ecNumber>
    </recommendedName>
    <alternativeName>
        <fullName evidence="5">NADH dehydrogenase I subunit N</fullName>
    </alternativeName>
    <alternativeName>
        <fullName evidence="5">NDH-1 subunit N</fullName>
    </alternativeName>
</protein>
<evidence type="ECO:0000259" key="7">
    <source>
        <dbReference type="Pfam" id="PF00361"/>
    </source>
</evidence>
<evidence type="ECO:0000256" key="2">
    <source>
        <dbReference type="ARBA" id="ARBA00022692"/>
    </source>
</evidence>
<dbReference type="EC" id="7.1.1.-" evidence="5"/>
<comment type="subcellular location">
    <subcellularLocation>
        <location evidence="5">Cell membrane</location>
        <topology evidence="5">Multi-pass membrane protein</topology>
    </subcellularLocation>
    <subcellularLocation>
        <location evidence="1">Endomembrane system</location>
        <topology evidence="1">Multi-pass membrane protein</topology>
    </subcellularLocation>
    <subcellularLocation>
        <location evidence="6">Membrane</location>
        <topology evidence="6">Multi-pass membrane protein</topology>
    </subcellularLocation>
</comment>
<feature type="transmembrane region" description="Helical" evidence="5">
    <location>
        <begin position="319"/>
        <end position="337"/>
    </location>
</feature>
<comment type="similarity">
    <text evidence="5">Belongs to the complex I subunit 2 family.</text>
</comment>
<feature type="transmembrane region" description="Helical" evidence="5">
    <location>
        <begin position="261"/>
        <end position="282"/>
    </location>
</feature>
<dbReference type="EMBL" id="BAAANB010000003">
    <property type="protein sequence ID" value="GAA2025671.1"/>
    <property type="molecule type" value="Genomic_DNA"/>
</dbReference>
<feature type="transmembrane region" description="Helical" evidence="5">
    <location>
        <begin position="357"/>
        <end position="379"/>
    </location>
</feature>
<feature type="domain" description="NADH:quinone oxidoreductase/Mrp antiporter transmembrane" evidence="7">
    <location>
        <begin position="119"/>
        <end position="407"/>
    </location>
</feature>
<feature type="transmembrane region" description="Helical" evidence="5">
    <location>
        <begin position="102"/>
        <end position="119"/>
    </location>
</feature>
<evidence type="ECO:0000313" key="9">
    <source>
        <dbReference type="Proteomes" id="UP001501285"/>
    </source>
</evidence>
<gene>
    <name evidence="5" type="primary">nuoN</name>
    <name evidence="8" type="ORF">GCM10009740_14210</name>
</gene>
<name>A0ABN2TZF8_9MICO</name>
<feature type="transmembrane region" description="Helical" evidence="5">
    <location>
        <begin position="73"/>
        <end position="90"/>
    </location>
</feature>
<feature type="transmembrane region" description="Helical" evidence="5">
    <location>
        <begin position="125"/>
        <end position="143"/>
    </location>
</feature>
<comment type="subunit">
    <text evidence="5">NDH-1 is composed of 14 different subunits. Subunits NuoA, H, J, K, L, M, N constitute the membrane sector of the complex.</text>
</comment>
<comment type="catalytic activity">
    <reaction evidence="5">
        <text>a quinone + NADH + 5 H(+)(in) = a quinol + NAD(+) + 4 H(+)(out)</text>
        <dbReference type="Rhea" id="RHEA:57888"/>
        <dbReference type="ChEBI" id="CHEBI:15378"/>
        <dbReference type="ChEBI" id="CHEBI:24646"/>
        <dbReference type="ChEBI" id="CHEBI:57540"/>
        <dbReference type="ChEBI" id="CHEBI:57945"/>
        <dbReference type="ChEBI" id="CHEBI:132124"/>
    </reaction>
</comment>
<dbReference type="PANTHER" id="PTHR22773">
    <property type="entry name" value="NADH DEHYDROGENASE"/>
    <property type="match status" value="1"/>
</dbReference>
<feature type="transmembrane region" description="Helical" evidence="5">
    <location>
        <begin position="33"/>
        <end position="53"/>
    </location>
</feature>
<comment type="function">
    <text evidence="5">NDH-1 shuttles electrons from NADH, via FMN and iron-sulfur (Fe-S) centers, to quinones in the respiratory chain. The immediate electron acceptor for the enzyme in this species is believed to be a menaquinone. Couples the redox reaction to proton translocation (for every two electrons transferred, four hydrogen ions are translocated across the cytoplasmic membrane), and thus conserves the redox energy in a proton gradient.</text>
</comment>
<keyword evidence="5" id="KW-0874">Quinone</keyword>